<evidence type="ECO:0000256" key="1">
    <source>
        <dbReference type="ARBA" id="ARBA00004651"/>
    </source>
</evidence>
<feature type="transmembrane region" description="Helical" evidence="6">
    <location>
        <begin position="131"/>
        <end position="149"/>
    </location>
</feature>
<protein>
    <recommendedName>
        <fullName evidence="6">Gustatory receptor</fullName>
    </recommendedName>
</protein>
<comment type="subcellular location">
    <subcellularLocation>
        <location evidence="1 6">Cell membrane</location>
        <topology evidence="1 6">Multi-pass membrane protein</topology>
    </subcellularLocation>
</comment>
<dbReference type="AlphaFoldDB" id="A0A182J632"/>
<feature type="transmembrane region" description="Helical" evidence="6">
    <location>
        <begin position="71"/>
        <end position="96"/>
    </location>
</feature>
<evidence type="ECO:0000256" key="4">
    <source>
        <dbReference type="ARBA" id="ARBA00022989"/>
    </source>
</evidence>
<evidence type="ECO:0000256" key="3">
    <source>
        <dbReference type="ARBA" id="ARBA00022692"/>
    </source>
</evidence>
<dbReference type="GO" id="GO:0007165">
    <property type="term" value="P:signal transduction"/>
    <property type="evidence" value="ECO:0007669"/>
    <property type="project" value="UniProtKB-KW"/>
</dbReference>
<dbReference type="Pfam" id="PF08395">
    <property type="entry name" value="7tm_7"/>
    <property type="match status" value="2"/>
</dbReference>
<evidence type="ECO:0000256" key="5">
    <source>
        <dbReference type="ARBA" id="ARBA00023136"/>
    </source>
</evidence>
<feature type="transmembrane region" description="Helical" evidence="6">
    <location>
        <begin position="271"/>
        <end position="289"/>
    </location>
</feature>
<dbReference type="EnsemblMetazoa" id="AATE012057-RA">
    <property type="protein sequence ID" value="AATE012057-PA.1"/>
    <property type="gene ID" value="AATE012057"/>
</dbReference>
<keyword evidence="6" id="KW-0675">Receptor</keyword>
<comment type="similarity">
    <text evidence="6">Belongs to the insect chemoreceptor superfamily. Gustatory receptor (GR) family.</text>
</comment>
<evidence type="ECO:0000256" key="2">
    <source>
        <dbReference type="ARBA" id="ARBA00022475"/>
    </source>
</evidence>
<dbReference type="InterPro" id="IPR013604">
    <property type="entry name" value="7TM_chemorcpt"/>
</dbReference>
<keyword evidence="4 6" id="KW-1133">Transmembrane helix</keyword>
<dbReference type="GO" id="GO:0050909">
    <property type="term" value="P:sensory perception of taste"/>
    <property type="evidence" value="ECO:0007669"/>
    <property type="project" value="InterPro"/>
</dbReference>
<feature type="transmembrane region" description="Helical" evidence="6">
    <location>
        <begin position="42"/>
        <end position="65"/>
    </location>
</feature>
<comment type="caution">
    <text evidence="6">Lacks conserved residue(s) required for the propagation of feature annotation.</text>
</comment>
<comment type="function">
    <text evidence="6">Gustatory receptor which mediates acceptance or avoidance behavior, depending on its substrates.</text>
</comment>
<keyword evidence="2 6" id="KW-1003">Cell membrane</keyword>
<proteinExistence type="inferred from homology"/>
<accession>A0A182J632</accession>
<keyword evidence="6" id="KW-0807">Transducer</keyword>
<evidence type="ECO:0000313" key="7">
    <source>
        <dbReference type="EnsemblMetazoa" id="AATE012057-PA.1"/>
    </source>
</evidence>
<dbReference type="VEuPathDB" id="VectorBase:AATE012057"/>
<feature type="transmembrane region" description="Helical" evidence="6">
    <location>
        <begin position="161"/>
        <end position="184"/>
    </location>
</feature>
<organism evidence="7">
    <name type="scientific">Anopheles atroparvus</name>
    <name type="common">European mosquito</name>
    <dbReference type="NCBI Taxonomy" id="41427"/>
    <lineage>
        <taxon>Eukaryota</taxon>
        <taxon>Metazoa</taxon>
        <taxon>Ecdysozoa</taxon>
        <taxon>Arthropoda</taxon>
        <taxon>Hexapoda</taxon>
        <taxon>Insecta</taxon>
        <taxon>Pterygota</taxon>
        <taxon>Neoptera</taxon>
        <taxon>Endopterygota</taxon>
        <taxon>Diptera</taxon>
        <taxon>Nematocera</taxon>
        <taxon>Culicoidea</taxon>
        <taxon>Culicidae</taxon>
        <taxon>Anophelinae</taxon>
        <taxon>Anopheles</taxon>
    </lineage>
</organism>
<name>A0A182J632_ANOAO</name>
<sequence length="307" mass="36247">MSSFYRRHSRIFQFASVIYLLPCSYNEQVDQFQETVRNRLSFAVNILMTVPFWFVDVKLMSVVYLNHLSNIMVILGSIEIAVYVSIAACTLLNSFFYRRRIVRMMNVLFRSDWLLDRYTKKEERYDNGRKFAVTVLILLTMTCSNLAYHEDFGTRLLSLTVAMKIFAVCYLCFLHRICVGAIGIRMEQLNELYREAQEGLAGREQMLSYFVDRFELYAAQLYETTLGVHKFEDYRYRNTKVAKQLQRFMLHSLERDTQFTVNNFFSIDYSMIQMIFSAIITHTLILIQFDQMQPEVMSYGTKLNNTG</sequence>
<keyword evidence="3 6" id="KW-0812">Transmembrane</keyword>
<evidence type="ECO:0000256" key="6">
    <source>
        <dbReference type="RuleBase" id="RU363108"/>
    </source>
</evidence>
<reference evidence="7" key="1">
    <citation type="submission" date="2022-08" db="UniProtKB">
        <authorList>
            <consortium name="EnsemblMetazoa"/>
        </authorList>
    </citation>
    <scope>IDENTIFICATION</scope>
    <source>
        <strain evidence="7">EBRO</strain>
    </source>
</reference>
<dbReference type="GO" id="GO:0005886">
    <property type="term" value="C:plasma membrane"/>
    <property type="evidence" value="ECO:0007669"/>
    <property type="project" value="UniProtKB-SubCell"/>
</dbReference>
<keyword evidence="5 6" id="KW-0472">Membrane</keyword>